<dbReference type="PIRSF" id="PIRSF002549">
    <property type="entry name" value="Transferrin"/>
    <property type="match status" value="1"/>
</dbReference>
<accession>A0A1W7R9D1</accession>
<dbReference type="InterPro" id="IPR018195">
    <property type="entry name" value="Transferrin_Fe_BS"/>
</dbReference>
<comment type="similarity">
    <text evidence="5">Belongs to the transferrin family.</text>
</comment>
<evidence type="ECO:0000256" key="5">
    <source>
        <dbReference type="PIRNR" id="PIRNR002549"/>
    </source>
</evidence>
<feature type="disulfide bond" evidence="8">
    <location>
        <begin position="531"/>
        <end position="544"/>
    </location>
</feature>
<reference evidence="11" key="1">
    <citation type="submission" date="2016-11" db="EMBL/GenBank/DDBJ databases">
        <title>Venom-gland transcriptomics and venom proteomics of the black-back scorpion (Hadrurus spadix) reveal detectability challenges and an unexplored realm of animal toxin diversity.</title>
        <authorList>
            <person name="Rokyta D.R."/>
            <person name="Ward M.J."/>
        </authorList>
    </citation>
    <scope>NUCLEOTIDE SEQUENCE</scope>
    <source>
        <tissue evidence="11">Venom gland</tissue>
    </source>
</reference>
<evidence type="ECO:0000256" key="7">
    <source>
        <dbReference type="PIRSR" id="PIRSR002549-3"/>
    </source>
</evidence>
<feature type="disulfide bond" evidence="8">
    <location>
        <begin position="602"/>
        <end position="616"/>
    </location>
</feature>
<dbReference type="CDD" id="cd13529">
    <property type="entry name" value="PBP2_transferrin"/>
    <property type="match status" value="2"/>
</dbReference>
<evidence type="ECO:0000256" key="1">
    <source>
        <dbReference type="ARBA" id="ARBA00004613"/>
    </source>
</evidence>
<feature type="binding site" evidence="7">
    <location>
        <position position="624"/>
    </location>
    <ligand>
        <name>Fe(3+)</name>
        <dbReference type="ChEBI" id="CHEBI:29034"/>
        <label>1</label>
    </ligand>
</feature>
<dbReference type="GO" id="GO:0006826">
    <property type="term" value="P:iron ion transport"/>
    <property type="evidence" value="ECO:0007669"/>
    <property type="project" value="UniProtKB-KW"/>
</dbReference>
<feature type="binding site" evidence="7">
    <location>
        <position position="74"/>
    </location>
    <ligand>
        <name>Fe(3+)</name>
        <dbReference type="ChEBI" id="CHEBI:29034"/>
        <label>1</label>
    </ligand>
</feature>
<feature type="binding site" evidence="7">
    <location>
        <position position="417"/>
    </location>
    <ligand>
        <name>Fe(3+)</name>
        <dbReference type="ChEBI" id="CHEBI:29034"/>
        <label>1</label>
    </ligand>
</feature>
<dbReference type="GO" id="GO:0005769">
    <property type="term" value="C:early endosome"/>
    <property type="evidence" value="ECO:0007669"/>
    <property type="project" value="TreeGrafter"/>
</dbReference>
<feature type="disulfide bond" evidence="8">
    <location>
        <begin position="190"/>
        <end position="199"/>
    </location>
</feature>
<feature type="domain" description="Transferrin-like" evidence="10">
    <location>
        <begin position="362"/>
        <end position="705"/>
    </location>
</feature>
<keyword evidence="9" id="KW-0732">Signal</keyword>
<feature type="signal peptide" evidence="9">
    <location>
        <begin position="1"/>
        <end position="20"/>
    </location>
</feature>
<feature type="binding site" evidence="7">
    <location>
        <position position="555"/>
    </location>
    <ligand>
        <name>Fe(3+)</name>
        <dbReference type="ChEBI" id="CHEBI:29034"/>
        <label>2</label>
    </ligand>
</feature>
<comment type="subcellular location">
    <subcellularLocation>
        <location evidence="1">Secreted</location>
    </subcellularLocation>
</comment>
<feature type="binding site" evidence="6">
    <location>
        <position position="471"/>
    </location>
    <ligand>
        <name>hydrogencarbonate</name>
        <dbReference type="ChEBI" id="CHEBI:17544"/>
        <label>1</label>
    </ligand>
</feature>
<feature type="binding site" evidence="7">
    <location>
        <position position="101"/>
    </location>
    <ligand>
        <name>Fe(3+)</name>
        <dbReference type="ChEBI" id="CHEBI:29034"/>
        <label>1</label>
    </ligand>
</feature>
<proteinExistence type="inferred from homology"/>
<dbReference type="SUPFAM" id="SSF53850">
    <property type="entry name" value="Periplasmic binding protein-like II"/>
    <property type="match status" value="2"/>
</dbReference>
<feature type="binding site" evidence="6">
    <location>
        <position position="475"/>
    </location>
    <ligand>
        <name>hydrogencarbonate</name>
        <dbReference type="ChEBI" id="CHEBI:17544"/>
        <label>1</label>
    </ligand>
</feature>
<evidence type="ECO:0000256" key="9">
    <source>
        <dbReference type="SAM" id="SignalP"/>
    </source>
</evidence>
<feature type="chain" id="PRO_5012935961" evidence="9">
    <location>
        <begin position="21"/>
        <end position="710"/>
    </location>
</feature>
<feature type="disulfide bond" evidence="8">
    <location>
        <begin position="248"/>
        <end position="264"/>
    </location>
</feature>
<keyword evidence="5 7" id="KW-0408">Iron</keyword>
<keyword evidence="5" id="KW-0813">Transport</keyword>
<keyword evidence="5 7" id="KW-0479">Metal-binding</keyword>
<keyword evidence="5" id="KW-0406">Ion transport</keyword>
<dbReference type="AlphaFoldDB" id="A0A1W7R9D1"/>
<feature type="disulfide bond" evidence="8">
    <location>
        <begin position="28"/>
        <end position="59"/>
    </location>
</feature>
<evidence type="ECO:0000256" key="3">
    <source>
        <dbReference type="ARBA" id="ARBA00022737"/>
    </source>
</evidence>
<feature type="binding site" evidence="6">
    <location>
        <position position="134"/>
    </location>
    <ligand>
        <name>hydrogencarbonate</name>
        <dbReference type="ChEBI" id="CHEBI:17544"/>
        <label>1</label>
    </ligand>
</feature>
<feature type="disulfide bond" evidence="8">
    <location>
        <begin position="365"/>
        <end position="402"/>
    </location>
</feature>
<evidence type="ECO:0000256" key="6">
    <source>
        <dbReference type="PIRSR" id="PIRSR002549-2"/>
    </source>
</evidence>
<feature type="disulfide bond" evidence="8">
    <location>
        <begin position="375"/>
        <end position="393"/>
    </location>
</feature>
<dbReference type="SMART" id="SM00094">
    <property type="entry name" value="TR_FER"/>
    <property type="match status" value="2"/>
</dbReference>
<keyword evidence="3" id="KW-0677">Repeat</keyword>
<dbReference type="EMBL" id="GFAH01000636">
    <property type="protein sequence ID" value="JAV47753.1"/>
    <property type="molecule type" value="Transcribed_RNA"/>
</dbReference>
<keyword evidence="5" id="KW-0410">Iron transport</keyword>
<evidence type="ECO:0000256" key="2">
    <source>
        <dbReference type="ARBA" id="ARBA00022525"/>
    </source>
</evidence>
<dbReference type="Gene3D" id="3.40.190.10">
    <property type="entry name" value="Periplasmic binding protein-like II"/>
    <property type="match status" value="4"/>
</dbReference>
<dbReference type="InterPro" id="IPR016357">
    <property type="entry name" value="Transferrin"/>
</dbReference>
<evidence type="ECO:0000256" key="8">
    <source>
        <dbReference type="PIRSR" id="PIRSR002549-4"/>
    </source>
</evidence>
<feature type="disulfide bond" evidence="8">
    <location>
        <begin position="37"/>
        <end position="50"/>
    </location>
</feature>
<feature type="binding site" evidence="7">
    <location>
        <position position="445"/>
    </location>
    <ligand>
        <name>Fe(3+)</name>
        <dbReference type="ChEBI" id="CHEBI:29034"/>
        <label>1</label>
    </ligand>
</feature>
<feature type="binding site" evidence="6">
    <location>
        <position position="131"/>
    </location>
    <ligand>
        <name>hydrogencarbonate</name>
        <dbReference type="ChEBI" id="CHEBI:17544"/>
        <label>1</label>
    </ligand>
</feature>
<feature type="disulfide bond" evidence="8">
    <location>
        <begin position="125"/>
        <end position="214"/>
    </location>
</feature>
<feature type="disulfide bond" evidence="8">
    <location>
        <begin position="511"/>
        <end position="534"/>
    </location>
</feature>
<sequence>MAGSFLILSLFLALFAGTQCQTPKVRFCVPKSLVSHCEQMAQDISDTFTCVSREDRFDCMRAVQSGDADITSVDAQGIYTAGQLSLSVLAYEEVNRATSRYRGVALVKRSLELSSLSELRGKRSCHTGVHRTVGWQIPVTLLQHMGVMTPNCEGELATVAGFFSQSCAPHEWSPDPIVDAELKKKYPSLCALCGNPETCTRGDQYGGYEGSLRCLSEDRGDIAFSKTEAVEAFLQQNPEQESQLDYLCLDGSRIPVSQEINSSCTWGRRPSNGFVFSKSKQNEEDKQRIVDALRAAFARYTPNIPQIQNQERPEWFTKVLVSSNHVTNIIPTNEEESDWRNYLGDFRLTIDRYFGSCQPKNISFCTTSEEEQSKCSDLSIAAFSRRSNYKLQCVRAEDQTSCIAKIKDNEANLITLDGGDIYKAGKYSDLVPVAAEIYGQDDAKYYAVAVIRADSDINNLGDLRGKRSCHTGIGRTAGWVIPVSSLITKEQISKNECDRALSLSNFFSASCVPGANDTKYNPHRSGSEKLCEQCIGDESGANKCSRGSEERYSGYAGAFRCLAEGNGDVAFVKHTTVPEYTDGNSQLAWTSNLKSENYKLLCLNGGNAAVEDYKTCTLARVPSHYVMTSGSARRDERLGAAEFLALISKFLGKTSLNFNSFKEYEGKSDLLFKDSTTSLRAIELNSIYTDALGDEYYNAVESIDPNHCSL</sequence>
<dbReference type="GO" id="GO:0005886">
    <property type="term" value="C:plasma membrane"/>
    <property type="evidence" value="ECO:0007669"/>
    <property type="project" value="TreeGrafter"/>
</dbReference>
<feature type="binding site" evidence="6">
    <location>
        <position position="477"/>
    </location>
    <ligand>
        <name>hydrogencarbonate</name>
        <dbReference type="ChEBI" id="CHEBI:17544"/>
        <label>1</label>
    </ligand>
</feature>
<dbReference type="GO" id="GO:0046872">
    <property type="term" value="F:metal ion binding"/>
    <property type="evidence" value="ECO:0007669"/>
    <property type="project" value="UniProtKB-KW"/>
</dbReference>
<dbReference type="FunFam" id="3.40.190.10:FF:000095">
    <property type="entry name" value="Lactotransferrin"/>
    <property type="match status" value="1"/>
</dbReference>
<feature type="disulfide bond" evidence="8">
    <location>
        <begin position="167"/>
        <end position="193"/>
    </location>
</feature>
<feature type="binding site" evidence="6">
    <location>
        <position position="127"/>
    </location>
    <ligand>
        <name>hydrogencarbonate</name>
        <dbReference type="ChEBI" id="CHEBI:17544"/>
        <label>1</label>
    </ligand>
</feature>
<protein>
    <submittedName>
        <fullName evidence="11">Transferrin</fullName>
    </submittedName>
</protein>
<dbReference type="Pfam" id="PF00405">
    <property type="entry name" value="Transferrin"/>
    <property type="match status" value="2"/>
</dbReference>
<dbReference type="PANTHER" id="PTHR11485:SF57">
    <property type="entry name" value="TRANSFERRIN"/>
    <property type="match status" value="1"/>
</dbReference>
<feature type="binding site" evidence="6">
    <location>
        <position position="478"/>
    </location>
    <ligand>
        <name>hydrogencarbonate</name>
        <dbReference type="ChEBI" id="CHEBI:17544"/>
        <label>1</label>
    </ligand>
</feature>
<name>A0A1W7R9D1_9SCOR</name>
<keyword evidence="4 8" id="KW-1015">Disulfide bond</keyword>
<feature type="disulfide bond" evidence="8">
    <location>
        <begin position="469"/>
        <end position="561"/>
    </location>
</feature>
<dbReference type="PROSITE" id="PS00207">
    <property type="entry name" value="TRANSFERRIN_LIKE_3"/>
    <property type="match status" value="1"/>
</dbReference>
<dbReference type="InterPro" id="IPR001156">
    <property type="entry name" value="Transferrin-like_dom"/>
</dbReference>
<dbReference type="GO" id="GO:0005615">
    <property type="term" value="C:extracellular space"/>
    <property type="evidence" value="ECO:0007669"/>
    <property type="project" value="InterPro"/>
</dbReference>
<evidence type="ECO:0000259" key="10">
    <source>
        <dbReference type="PROSITE" id="PS51408"/>
    </source>
</evidence>
<dbReference type="GO" id="GO:0055037">
    <property type="term" value="C:recycling endosome"/>
    <property type="evidence" value="ECO:0007669"/>
    <property type="project" value="TreeGrafter"/>
</dbReference>
<feature type="binding site" evidence="7">
    <location>
        <position position="208"/>
    </location>
    <ligand>
        <name>Fe(3+)</name>
        <dbReference type="ChEBI" id="CHEBI:29034"/>
        <label>1</label>
    </ligand>
</feature>
<organism evidence="11">
    <name type="scientific">Hadrurus spadix</name>
    <dbReference type="NCBI Taxonomy" id="141984"/>
    <lineage>
        <taxon>Eukaryota</taxon>
        <taxon>Metazoa</taxon>
        <taxon>Ecdysozoa</taxon>
        <taxon>Arthropoda</taxon>
        <taxon>Chelicerata</taxon>
        <taxon>Arachnida</taxon>
        <taxon>Scorpiones</taxon>
        <taxon>Iurida</taxon>
        <taxon>Iuroidea</taxon>
        <taxon>Hadrurus</taxon>
    </lineage>
</organism>
<evidence type="ECO:0000313" key="11">
    <source>
        <dbReference type="EMBL" id="JAV47753.1"/>
    </source>
</evidence>
<dbReference type="PROSITE" id="PS00206">
    <property type="entry name" value="TRANSFERRIN_LIKE_2"/>
    <property type="match status" value="1"/>
</dbReference>
<dbReference type="PRINTS" id="PR00422">
    <property type="entry name" value="TRANSFERRIN"/>
</dbReference>
<feature type="domain" description="Transferrin-like" evidence="10">
    <location>
        <begin position="25"/>
        <end position="356"/>
    </location>
</feature>
<dbReference type="PANTHER" id="PTHR11485">
    <property type="entry name" value="TRANSFERRIN"/>
    <property type="match status" value="1"/>
</dbReference>
<keyword evidence="2" id="KW-0964">Secreted</keyword>
<evidence type="ECO:0000256" key="4">
    <source>
        <dbReference type="ARBA" id="ARBA00023157"/>
    </source>
</evidence>
<dbReference type="PROSITE" id="PS51408">
    <property type="entry name" value="TRANSFERRIN_LIKE_4"/>
    <property type="match status" value="2"/>
</dbReference>